<keyword evidence="7" id="KW-0479">Metal-binding</keyword>
<evidence type="ECO:0000256" key="14">
    <source>
        <dbReference type="PROSITE-ProRule" id="PRU00175"/>
    </source>
</evidence>
<evidence type="ECO:0000256" key="8">
    <source>
        <dbReference type="ARBA" id="ARBA00022771"/>
    </source>
</evidence>
<evidence type="ECO:0000313" key="17">
    <source>
        <dbReference type="Proteomes" id="UP000694886"/>
    </source>
</evidence>
<keyword evidence="9" id="KW-0833">Ubl conjugation pathway</keyword>
<keyword evidence="5" id="KW-0808">Transferase</keyword>
<evidence type="ECO:0000256" key="6">
    <source>
        <dbReference type="ARBA" id="ARBA00022692"/>
    </source>
</evidence>
<dbReference type="RefSeq" id="XP_017972638.1">
    <property type="nucleotide sequence ID" value="XM_018117149.1"/>
</dbReference>
<keyword evidence="6 15" id="KW-0812">Transmembrane</keyword>
<evidence type="ECO:0000313" key="18">
    <source>
        <dbReference type="RefSeq" id="XP_017972638.1"/>
    </source>
</evidence>
<proteinExistence type="inferred from homology"/>
<dbReference type="SUPFAM" id="SSF57850">
    <property type="entry name" value="RING/U-box"/>
    <property type="match status" value="1"/>
</dbReference>
<evidence type="ECO:0000256" key="4">
    <source>
        <dbReference type="ARBA" id="ARBA00012483"/>
    </source>
</evidence>
<sequence>MIDYYQQNIGISDPAGCLPKRLLEGFDPSGTPFEQIYLMNFTLFNCSDDAPALQLGLRPIPCLSGENNSVVAVPVDRLDLFASLSSTCPNRTTVSLSVWESFKLWEKLGDRIILTWKEPDCKLCLKYQGTCQFKKHAGQEVGCSVVIDQGTKYAITFIVGTPIFFLVVFLIYYNVQVGRQDQRHHSNVEISSFAEPQMAAAVRRIEAYPITLLGESCRLSRPNDDTCTICLSDYKAKEIIRTIPDCDHYFHADCIDKLLRLNASCPVCRNTPDQETALINHSTLSPSSSPPP</sequence>
<dbReference type="Gene3D" id="3.30.40.10">
    <property type="entry name" value="Zinc/RING finger domain, C3HC4 (zinc finger)"/>
    <property type="match status" value="1"/>
</dbReference>
<dbReference type="CDD" id="cd16461">
    <property type="entry name" value="RING-H2_EL5-like"/>
    <property type="match status" value="1"/>
</dbReference>
<evidence type="ECO:0000256" key="7">
    <source>
        <dbReference type="ARBA" id="ARBA00022723"/>
    </source>
</evidence>
<evidence type="ECO:0000256" key="5">
    <source>
        <dbReference type="ARBA" id="ARBA00022679"/>
    </source>
</evidence>
<comment type="pathway">
    <text evidence="3">Protein modification; protein ubiquitination.</text>
</comment>
<dbReference type="GO" id="GO:0016020">
    <property type="term" value="C:membrane"/>
    <property type="evidence" value="ECO:0007669"/>
    <property type="project" value="UniProtKB-SubCell"/>
</dbReference>
<dbReference type="GO" id="GO:0061630">
    <property type="term" value="F:ubiquitin protein ligase activity"/>
    <property type="evidence" value="ECO:0007669"/>
    <property type="project" value="UniProtKB-EC"/>
</dbReference>
<evidence type="ECO:0000256" key="13">
    <source>
        <dbReference type="ARBA" id="ARBA00024209"/>
    </source>
</evidence>
<dbReference type="InterPro" id="IPR013083">
    <property type="entry name" value="Znf_RING/FYVE/PHD"/>
</dbReference>
<evidence type="ECO:0000259" key="16">
    <source>
        <dbReference type="PROSITE" id="PS50089"/>
    </source>
</evidence>
<dbReference type="AlphaFoldDB" id="A0AB32W0L5"/>
<dbReference type="EC" id="2.3.2.27" evidence="4"/>
<dbReference type="InterPro" id="IPR001841">
    <property type="entry name" value="Znf_RING"/>
</dbReference>
<evidence type="ECO:0000256" key="11">
    <source>
        <dbReference type="ARBA" id="ARBA00022989"/>
    </source>
</evidence>
<evidence type="ECO:0000256" key="15">
    <source>
        <dbReference type="SAM" id="Phobius"/>
    </source>
</evidence>
<reference evidence="17" key="1">
    <citation type="journal article" date="1997" name="Nucleic Acids Res.">
        <title>tRNAscan-SE: a program for improved detection of transfer RNA genes in genomic sequence.</title>
        <authorList>
            <person name="Lowe T.M."/>
            <person name="Eddy S.R."/>
        </authorList>
    </citation>
    <scope>NUCLEOTIDE SEQUENCE [LARGE SCALE GENOMIC DNA]</scope>
    <source>
        <strain evidence="17">r\B97-61/B2</strain>
    </source>
</reference>
<dbReference type="GeneID" id="18606701"/>
<keyword evidence="10" id="KW-0862">Zinc</keyword>
<dbReference type="PROSITE" id="PS50089">
    <property type="entry name" value="ZF_RING_2"/>
    <property type="match status" value="1"/>
</dbReference>
<dbReference type="SMART" id="SM00184">
    <property type="entry name" value="RING"/>
    <property type="match status" value="1"/>
</dbReference>
<dbReference type="GO" id="GO:0008270">
    <property type="term" value="F:zinc ion binding"/>
    <property type="evidence" value="ECO:0007669"/>
    <property type="project" value="UniProtKB-KW"/>
</dbReference>
<comment type="catalytic activity">
    <reaction evidence="1">
        <text>S-ubiquitinyl-[E2 ubiquitin-conjugating enzyme]-L-cysteine + [acceptor protein]-L-lysine = [E2 ubiquitin-conjugating enzyme]-L-cysteine + N(6)-ubiquitinyl-[acceptor protein]-L-lysine.</text>
        <dbReference type="EC" id="2.3.2.27"/>
    </reaction>
</comment>
<comment type="subcellular location">
    <subcellularLocation>
        <location evidence="2">Membrane</location>
        <topology evidence="2">Single-pass membrane protein</topology>
    </subcellularLocation>
</comment>
<feature type="domain" description="RING-type" evidence="16">
    <location>
        <begin position="227"/>
        <end position="269"/>
    </location>
</feature>
<keyword evidence="8 14" id="KW-0863">Zinc-finger</keyword>
<keyword evidence="12 15" id="KW-0472">Membrane</keyword>
<dbReference type="KEGG" id="tcc:18606701"/>
<gene>
    <name evidence="18" type="primary">LOC18606701</name>
</gene>
<dbReference type="PANTHER" id="PTHR46279">
    <property type="entry name" value="RING/U-BOX SUPERFAMILY PROTEIN"/>
    <property type="match status" value="1"/>
</dbReference>
<evidence type="ECO:0000256" key="9">
    <source>
        <dbReference type="ARBA" id="ARBA00022786"/>
    </source>
</evidence>
<reference evidence="18" key="2">
    <citation type="submission" date="2025-08" db="UniProtKB">
        <authorList>
            <consortium name="RefSeq"/>
        </authorList>
    </citation>
    <scope>IDENTIFICATION</scope>
</reference>
<dbReference type="PANTHER" id="PTHR46279:SF6">
    <property type="entry name" value="RING-TYPE E3 UBIQUITIN TRANSFERASE"/>
    <property type="match status" value="1"/>
</dbReference>
<feature type="transmembrane region" description="Helical" evidence="15">
    <location>
        <begin position="153"/>
        <end position="175"/>
    </location>
</feature>
<accession>A0AB32W0L5</accession>
<evidence type="ECO:0000256" key="3">
    <source>
        <dbReference type="ARBA" id="ARBA00004906"/>
    </source>
</evidence>
<evidence type="ECO:0000256" key="1">
    <source>
        <dbReference type="ARBA" id="ARBA00000900"/>
    </source>
</evidence>
<name>A0AB32W0L5_THECC</name>
<protein>
    <recommendedName>
        <fullName evidence="4">RING-type E3 ubiquitin transferase</fullName>
        <ecNumber evidence="4">2.3.2.27</ecNumber>
    </recommendedName>
</protein>
<evidence type="ECO:0000256" key="12">
    <source>
        <dbReference type="ARBA" id="ARBA00023136"/>
    </source>
</evidence>
<evidence type="ECO:0000256" key="10">
    <source>
        <dbReference type="ARBA" id="ARBA00022833"/>
    </source>
</evidence>
<dbReference type="InterPro" id="IPR046948">
    <property type="entry name" value="ATL20-22-like"/>
</dbReference>
<organism evidence="17 18">
    <name type="scientific">Theobroma cacao</name>
    <name type="common">Cacao</name>
    <name type="synonym">Cocoa</name>
    <dbReference type="NCBI Taxonomy" id="3641"/>
    <lineage>
        <taxon>Eukaryota</taxon>
        <taxon>Viridiplantae</taxon>
        <taxon>Streptophyta</taxon>
        <taxon>Embryophyta</taxon>
        <taxon>Tracheophyta</taxon>
        <taxon>Spermatophyta</taxon>
        <taxon>Magnoliopsida</taxon>
        <taxon>eudicotyledons</taxon>
        <taxon>Gunneridae</taxon>
        <taxon>Pentapetalae</taxon>
        <taxon>rosids</taxon>
        <taxon>malvids</taxon>
        <taxon>Malvales</taxon>
        <taxon>Malvaceae</taxon>
        <taxon>Byttnerioideae</taxon>
        <taxon>Theobroma</taxon>
    </lineage>
</organism>
<evidence type="ECO:0000256" key="2">
    <source>
        <dbReference type="ARBA" id="ARBA00004167"/>
    </source>
</evidence>
<keyword evidence="11 15" id="KW-1133">Transmembrane helix</keyword>
<dbReference type="Proteomes" id="UP000694886">
    <property type="component" value="Chromosome 3"/>
</dbReference>
<dbReference type="Gramene" id="Tc03v2_t024880.1">
    <property type="protein sequence ID" value="Tc03v2_p024880.1"/>
    <property type="gene ID" value="Tc03v2_g024880"/>
</dbReference>
<dbReference type="Pfam" id="PF13639">
    <property type="entry name" value="zf-RING_2"/>
    <property type="match status" value="1"/>
</dbReference>
<comment type="similarity">
    <text evidence="13">Belongs to the RING-type zinc finger family. ATL subfamily.</text>
</comment>